<keyword evidence="1" id="KW-0812">Transmembrane</keyword>
<accession>A0A1M2W0L2</accession>
<dbReference type="AlphaFoldDB" id="A0A1M2W0L2"/>
<comment type="caution">
    <text evidence="2">The sequence shown here is derived from an EMBL/GenBank/DDBJ whole genome shotgun (WGS) entry which is preliminary data.</text>
</comment>
<dbReference type="Proteomes" id="UP000184267">
    <property type="component" value="Unassembled WGS sequence"/>
</dbReference>
<dbReference type="OMA" id="LGHYTWP"/>
<keyword evidence="3" id="KW-1185">Reference proteome</keyword>
<dbReference type="EMBL" id="MNAD01000413">
    <property type="protein sequence ID" value="OJT13312.1"/>
    <property type="molecule type" value="Genomic_DNA"/>
</dbReference>
<evidence type="ECO:0008006" key="4">
    <source>
        <dbReference type="Google" id="ProtNLM"/>
    </source>
</evidence>
<keyword evidence="1" id="KW-1133">Transmembrane helix</keyword>
<proteinExistence type="predicted"/>
<evidence type="ECO:0000313" key="2">
    <source>
        <dbReference type="EMBL" id="OJT13312.1"/>
    </source>
</evidence>
<name>A0A1M2W0L2_TRAPU</name>
<feature type="transmembrane region" description="Helical" evidence="1">
    <location>
        <begin position="21"/>
        <end position="43"/>
    </location>
</feature>
<sequence>MSRGHRKEDVEKAYQIQSRAGAIGFAQYGAVGLGLASIGHHFWPSFRRQTLPFKAFLVTIVSVYGLCIRAENALQTYEQETRLHESALRREARMDLARRGLVATETEIAKWKTERTQILAAEAEARARARAGQPTAAAPVSSQ</sequence>
<gene>
    <name evidence="2" type="ORF">TRAPUB_10078</name>
</gene>
<evidence type="ECO:0000313" key="3">
    <source>
        <dbReference type="Proteomes" id="UP000184267"/>
    </source>
</evidence>
<evidence type="ECO:0000256" key="1">
    <source>
        <dbReference type="SAM" id="Phobius"/>
    </source>
</evidence>
<keyword evidence="1" id="KW-0472">Membrane</keyword>
<organism evidence="2 3">
    <name type="scientific">Trametes pubescens</name>
    <name type="common">White-rot fungus</name>
    <dbReference type="NCBI Taxonomy" id="154538"/>
    <lineage>
        <taxon>Eukaryota</taxon>
        <taxon>Fungi</taxon>
        <taxon>Dikarya</taxon>
        <taxon>Basidiomycota</taxon>
        <taxon>Agaricomycotina</taxon>
        <taxon>Agaricomycetes</taxon>
        <taxon>Polyporales</taxon>
        <taxon>Polyporaceae</taxon>
        <taxon>Trametes</taxon>
    </lineage>
</organism>
<reference evidence="2 3" key="1">
    <citation type="submission" date="2016-10" db="EMBL/GenBank/DDBJ databases">
        <title>Genome sequence of the basidiomycete white-rot fungus Trametes pubescens.</title>
        <authorList>
            <person name="Makela M.R."/>
            <person name="Granchi Z."/>
            <person name="Peng M."/>
            <person name="De Vries R.P."/>
            <person name="Grigoriev I."/>
            <person name="Riley R."/>
            <person name="Hilden K."/>
        </authorList>
    </citation>
    <scope>NUCLEOTIDE SEQUENCE [LARGE SCALE GENOMIC DNA]</scope>
    <source>
        <strain evidence="2 3">FBCC735</strain>
    </source>
</reference>
<dbReference type="OrthoDB" id="3356019at2759"/>
<protein>
    <recommendedName>
        <fullName evidence="4">Respiratory supercomplex factor 1, mitochondrial</fullName>
    </recommendedName>
</protein>